<dbReference type="Proteomes" id="UP000234681">
    <property type="component" value="Chromosome 2"/>
</dbReference>
<evidence type="ECO:0000313" key="4">
    <source>
        <dbReference type="RGD" id="1309296"/>
    </source>
</evidence>
<reference evidence="3" key="1">
    <citation type="submission" date="2005-09" db="EMBL/GenBank/DDBJ databases">
        <authorList>
            <person name="Mural R.J."/>
            <person name="Li P.W."/>
            <person name="Adams M.D."/>
            <person name="Amanatides P.G."/>
            <person name="Baden-Tillson H."/>
            <person name="Barnstead M."/>
            <person name="Chin S.H."/>
            <person name="Dew I."/>
            <person name="Evans C.A."/>
            <person name="Ferriera S."/>
            <person name="Flanigan M."/>
            <person name="Fosler C."/>
            <person name="Glodek A."/>
            <person name="Gu Z."/>
            <person name="Holt R.A."/>
            <person name="Jennings D."/>
            <person name="Kraft C.L."/>
            <person name="Lu F."/>
            <person name="Nguyen T."/>
            <person name="Nusskern D.R."/>
            <person name="Pfannkoch C.M."/>
            <person name="Sitter C."/>
            <person name="Sutton G.G."/>
            <person name="Venter J.C."/>
            <person name="Wang Z."/>
            <person name="Woodage T."/>
            <person name="Zheng X.H."/>
            <person name="Zhong F."/>
        </authorList>
    </citation>
    <scope>NUCLEOTIDE SEQUENCE [LARGE SCALE GENOMIC DNA]</scope>
    <source>
        <strain>BN</strain>
        <strain evidence="3">Sprague-Dawley</strain>
    </source>
</reference>
<dbReference type="RGD" id="1309296">
    <property type="gene designation" value="Ell2"/>
</dbReference>
<keyword evidence="2" id="KW-0251">Elongation factor</keyword>
<feature type="region of interest" description="Disordered" evidence="1">
    <location>
        <begin position="1"/>
        <end position="73"/>
    </location>
</feature>
<proteinExistence type="predicted"/>
<evidence type="ECO:0000313" key="2">
    <source>
        <dbReference type="EMBL" id="EDM09906.1"/>
    </source>
</evidence>
<dbReference type="AlphaFoldDB" id="A6I4E8"/>
<organism evidence="2 3">
    <name type="scientific">Rattus norvegicus</name>
    <name type="common">Rat</name>
    <dbReference type="NCBI Taxonomy" id="10116"/>
    <lineage>
        <taxon>Eukaryota</taxon>
        <taxon>Metazoa</taxon>
        <taxon>Chordata</taxon>
        <taxon>Craniata</taxon>
        <taxon>Vertebrata</taxon>
        <taxon>Euteleostomi</taxon>
        <taxon>Mammalia</taxon>
        <taxon>Eutheria</taxon>
        <taxon>Euarchontoglires</taxon>
        <taxon>Glires</taxon>
        <taxon>Rodentia</taxon>
        <taxon>Myomorpha</taxon>
        <taxon>Muroidea</taxon>
        <taxon>Muridae</taxon>
        <taxon>Murinae</taxon>
        <taxon>Rattus</taxon>
    </lineage>
</organism>
<gene>
    <name evidence="2 4" type="primary">Ell2</name>
    <name evidence="2" type="ORF">rCG_44769</name>
</gene>
<accession>A6I4E8</accession>
<sequence>MTVRQQRDGRSCGGGCRSRSSRGRSGGWSPNGVRGGTPGSLRWRRGVLRGCGRSSATGWRAGGWGRTTSPCYM</sequence>
<evidence type="ECO:0000256" key="1">
    <source>
        <dbReference type="SAM" id="MobiDB-lite"/>
    </source>
</evidence>
<feature type="compositionally biased region" description="Basic and acidic residues" evidence="1">
    <location>
        <begin position="1"/>
        <end position="10"/>
    </location>
</feature>
<keyword evidence="2" id="KW-0648">Protein biosynthesis</keyword>
<dbReference type="GO" id="GO:0003746">
    <property type="term" value="F:translation elongation factor activity"/>
    <property type="evidence" value="ECO:0007669"/>
    <property type="project" value="UniProtKB-KW"/>
</dbReference>
<dbReference type="AGR" id="RGD:1309296"/>
<protein>
    <submittedName>
        <fullName evidence="2">Elongation factor RNA polymerase II 2, isoform CRA_a</fullName>
    </submittedName>
</protein>
<evidence type="ECO:0000313" key="3">
    <source>
        <dbReference type="Proteomes" id="UP000234681"/>
    </source>
</evidence>
<name>A6I4E8_RAT</name>
<dbReference type="EMBL" id="CH473955">
    <property type="protein sequence ID" value="EDM09906.1"/>
    <property type="molecule type" value="Genomic_DNA"/>
</dbReference>